<evidence type="ECO:0000313" key="2">
    <source>
        <dbReference type="Proteomes" id="UP000242656"/>
    </source>
</evidence>
<accession>A0A2B0LM68</accession>
<reference evidence="1 2" key="1">
    <citation type="submission" date="2017-09" db="EMBL/GenBank/DDBJ databases">
        <title>Large-scale bioinformatics analysis of Bacillus genomes uncovers conserved roles of natural products in bacterial physiology.</title>
        <authorList>
            <consortium name="Agbiome Team Llc"/>
            <person name="Bleich R.M."/>
            <person name="Grubbs K.J."/>
            <person name="Santa Maria K.C."/>
            <person name="Allen S.E."/>
            <person name="Farag S."/>
            <person name="Shank E.A."/>
            <person name="Bowers A."/>
        </authorList>
    </citation>
    <scope>NUCLEOTIDE SEQUENCE [LARGE SCALE GENOMIC DNA]</scope>
    <source>
        <strain evidence="1 2">AFS083043</strain>
    </source>
</reference>
<dbReference type="EMBL" id="NUWN01000081">
    <property type="protein sequence ID" value="PFK33102.1"/>
    <property type="molecule type" value="Genomic_DNA"/>
</dbReference>
<dbReference type="Proteomes" id="UP000242656">
    <property type="component" value="Unassembled WGS sequence"/>
</dbReference>
<proteinExistence type="predicted"/>
<organism evidence="1 2">
    <name type="scientific">Bacillus cereus</name>
    <dbReference type="NCBI Taxonomy" id="1396"/>
    <lineage>
        <taxon>Bacteria</taxon>
        <taxon>Bacillati</taxon>
        <taxon>Bacillota</taxon>
        <taxon>Bacilli</taxon>
        <taxon>Bacillales</taxon>
        <taxon>Bacillaceae</taxon>
        <taxon>Bacillus</taxon>
        <taxon>Bacillus cereus group</taxon>
    </lineage>
</organism>
<name>A0A2B0LM68_BACCE</name>
<dbReference type="AlphaFoldDB" id="A0A2B0LM68"/>
<evidence type="ECO:0000313" key="1">
    <source>
        <dbReference type="EMBL" id="PFK33102.1"/>
    </source>
</evidence>
<protein>
    <submittedName>
        <fullName evidence="1">Uncharacterized protein</fullName>
    </submittedName>
</protein>
<sequence>MAPPTLRACKISYSFSANPVTNENPKTHDRIGMYKKIYRIIEREKGGFLMRVGIHHVFATYNDALC</sequence>
<gene>
    <name evidence="1" type="ORF">COI93_18750</name>
</gene>
<comment type="caution">
    <text evidence="1">The sequence shown here is derived from an EMBL/GenBank/DDBJ whole genome shotgun (WGS) entry which is preliminary data.</text>
</comment>